<accession>A0A9W8IFT1</accession>
<evidence type="ECO:0000259" key="5">
    <source>
        <dbReference type="Pfam" id="PF00394"/>
    </source>
</evidence>
<keyword evidence="9" id="KW-1185">Reference proteome</keyword>
<reference evidence="8" key="1">
    <citation type="submission" date="2022-07" db="EMBL/GenBank/DDBJ databases">
        <title>Phylogenomic reconstructions and comparative analyses of Kickxellomycotina fungi.</title>
        <authorList>
            <person name="Reynolds N.K."/>
            <person name="Stajich J.E."/>
            <person name="Barry K."/>
            <person name="Grigoriev I.V."/>
            <person name="Crous P."/>
            <person name="Smith M.E."/>
        </authorList>
    </citation>
    <scope>NUCLEOTIDE SEQUENCE</scope>
    <source>
        <strain evidence="8">NRRL 1566</strain>
    </source>
</reference>
<dbReference type="PANTHER" id="PTHR11709:SF361">
    <property type="entry name" value="IRON TRANSPORT MULTICOPPER OXIDASE FET3"/>
    <property type="match status" value="1"/>
</dbReference>
<dbReference type="PROSITE" id="PS00080">
    <property type="entry name" value="MULTICOPPER_OXIDASE2"/>
    <property type="match status" value="1"/>
</dbReference>
<dbReference type="InterPro" id="IPR008972">
    <property type="entry name" value="Cupredoxin"/>
</dbReference>
<dbReference type="Proteomes" id="UP001139887">
    <property type="component" value="Unassembled WGS sequence"/>
</dbReference>
<evidence type="ECO:0000256" key="3">
    <source>
        <dbReference type="ARBA" id="ARBA00023002"/>
    </source>
</evidence>
<dbReference type="EMBL" id="JANBUW010000015">
    <property type="protein sequence ID" value="KAJ2851255.1"/>
    <property type="molecule type" value="Genomic_DNA"/>
</dbReference>
<dbReference type="PANTHER" id="PTHR11709">
    <property type="entry name" value="MULTI-COPPER OXIDASE"/>
    <property type="match status" value="1"/>
</dbReference>
<dbReference type="OrthoDB" id="2121828at2759"/>
<organism evidence="8 9">
    <name type="scientific">Coemansia brasiliensis</name>
    <dbReference type="NCBI Taxonomy" id="2650707"/>
    <lineage>
        <taxon>Eukaryota</taxon>
        <taxon>Fungi</taxon>
        <taxon>Fungi incertae sedis</taxon>
        <taxon>Zoopagomycota</taxon>
        <taxon>Kickxellomycotina</taxon>
        <taxon>Kickxellomycetes</taxon>
        <taxon>Kickxellales</taxon>
        <taxon>Kickxellaceae</taxon>
        <taxon>Coemansia</taxon>
    </lineage>
</organism>
<sequence>MRIVSRIVYTAIAGAAAVAQAKDIVQNWDIGFVDTNRGLNQPVKQAIGVNGQLPLPIVEGNLGDMLILNVRNSLNTPTSLHSHGLHLPGLNYYDGVFMVTECGIAPGSNFTYRIPLQQSGTYWIHGHTSEQNYDGLQTPLIIHDPNEPYKADCEHLFYFEDWWPLTFAETYPLLTEPNPPAGLFDRPPAALINGANANLTKPLYFEPGKTYRIRLVSMSSFPLFEFTIDDHELQVIEVDGARTKPYKTNVVRLASAQRVSVLVTAKKSTRQNYQYHVTMFGDFLPSIPGVFPSTYNGSVIYNPKAPYYKANSIATGFLDELAIESYENDSILIPDHSIYLNATSGFMADGSTFESYNQITFKDPLVPSILSALTTGDMARNPITYGPDTNTFVLKYGDVMEMLLWSPTTLPHPLHLHGHNFQIIEKGFTNDTTGQYRKKVPPTNAPLRRDTIFIPGEEYAIVRFPANNPGIWSFHCHITWHSGMGLFMLFAEAVDRMQATMKVPDSILEQCRLQGIKTSGNAAGNSGFGFAAAPNEPYLLLDDPLDN</sequence>
<dbReference type="Pfam" id="PF07731">
    <property type="entry name" value="Cu-oxidase_2"/>
    <property type="match status" value="1"/>
</dbReference>
<evidence type="ECO:0000259" key="6">
    <source>
        <dbReference type="Pfam" id="PF07731"/>
    </source>
</evidence>
<comment type="caution">
    <text evidence="8">The sequence shown here is derived from an EMBL/GenBank/DDBJ whole genome shotgun (WGS) entry which is preliminary data.</text>
</comment>
<dbReference type="InterPro" id="IPR001117">
    <property type="entry name" value="Cu-oxidase_2nd"/>
</dbReference>
<dbReference type="InterPro" id="IPR011707">
    <property type="entry name" value="Cu-oxidase-like_N"/>
</dbReference>
<evidence type="ECO:0000256" key="4">
    <source>
        <dbReference type="ARBA" id="ARBA00023008"/>
    </source>
</evidence>
<feature type="domain" description="Plastocyanin-like" evidence="7">
    <location>
        <begin position="42"/>
        <end position="146"/>
    </location>
</feature>
<protein>
    <submittedName>
        <fullName evidence="8">Ferroxidase fet3</fullName>
    </submittedName>
</protein>
<dbReference type="Gene3D" id="2.60.40.420">
    <property type="entry name" value="Cupredoxins - blue copper proteins"/>
    <property type="match status" value="3"/>
</dbReference>
<keyword evidence="3" id="KW-0560">Oxidoreductase</keyword>
<keyword evidence="2" id="KW-0479">Metal-binding</keyword>
<evidence type="ECO:0000256" key="2">
    <source>
        <dbReference type="ARBA" id="ARBA00022723"/>
    </source>
</evidence>
<evidence type="ECO:0000259" key="7">
    <source>
        <dbReference type="Pfam" id="PF07732"/>
    </source>
</evidence>
<proteinExistence type="inferred from homology"/>
<dbReference type="GO" id="GO:0005507">
    <property type="term" value="F:copper ion binding"/>
    <property type="evidence" value="ECO:0007669"/>
    <property type="project" value="InterPro"/>
</dbReference>
<evidence type="ECO:0000313" key="9">
    <source>
        <dbReference type="Proteomes" id="UP001139887"/>
    </source>
</evidence>
<dbReference type="GO" id="GO:0016491">
    <property type="term" value="F:oxidoreductase activity"/>
    <property type="evidence" value="ECO:0007669"/>
    <property type="project" value="UniProtKB-KW"/>
</dbReference>
<evidence type="ECO:0000313" key="8">
    <source>
        <dbReference type="EMBL" id="KAJ2851255.1"/>
    </source>
</evidence>
<comment type="similarity">
    <text evidence="1">Belongs to the multicopper oxidase family.</text>
</comment>
<dbReference type="SUPFAM" id="SSF49503">
    <property type="entry name" value="Cupredoxins"/>
    <property type="match status" value="3"/>
</dbReference>
<dbReference type="InterPro" id="IPR011706">
    <property type="entry name" value="Cu-oxidase_C"/>
</dbReference>
<name>A0A9W8IFT1_9FUNG</name>
<gene>
    <name evidence="8" type="primary">FET3_1</name>
    <name evidence="8" type="ORF">IWW36_001276</name>
</gene>
<dbReference type="Pfam" id="PF07732">
    <property type="entry name" value="Cu-oxidase_3"/>
    <property type="match status" value="1"/>
</dbReference>
<dbReference type="InterPro" id="IPR002355">
    <property type="entry name" value="Cu_oxidase_Cu_BS"/>
</dbReference>
<feature type="domain" description="Plastocyanin-like" evidence="6">
    <location>
        <begin position="370"/>
        <end position="493"/>
    </location>
</feature>
<keyword evidence="4" id="KW-0186">Copper</keyword>
<dbReference type="AlphaFoldDB" id="A0A9W8IFT1"/>
<dbReference type="Pfam" id="PF00394">
    <property type="entry name" value="Cu-oxidase"/>
    <property type="match status" value="1"/>
</dbReference>
<evidence type="ECO:0000256" key="1">
    <source>
        <dbReference type="ARBA" id="ARBA00010609"/>
    </source>
</evidence>
<feature type="domain" description="Plastocyanin-like" evidence="5">
    <location>
        <begin position="156"/>
        <end position="279"/>
    </location>
</feature>
<dbReference type="InterPro" id="IPR045087">
    <property type="entry name" value="Cu-oxidase_fam"/>
</dbReference>